<accession>A0AB94IV88</accession>
<keyword evidence="4" id="KW-0997">Cell inner membrane</keyword>
<comment type="similarity">
    <text evidence="8">Belongs to the TRAP transporter small permease family.</text>
</comment>
<evidence type="ECO:0000313" key="11">
    <source>
        <dbReference type="EMBL" id="CBL27670.1"/>
    </source>
</evidence>
<keyword evidence="5 9" id="KW-0812">Transmembrane</keyword>
<keyword evidence="7 9" id="KW-0472">Membrane</keyword>
<proteinExistence type="inferred from homology"/>
<evidence type="ECO:0000256" key="8">
    <source>
        <dbReference type="ARBA" id="ARBA00038436"/>
    </source>
</evidence>
<evidence type="ECO:0000256" key="5">
    <source>
        <dbReference type="ARBA" id="ARBA00022692"/>
    </source>
</evidence>
<feature type="domain" description="Tripartite ATP-independent periplasmic transporters DctQ component" evidence="10">
    <location>
        <begin position="25"/>
        <end position="149"/>
    </location>
</feature>
<evidence type="ECO:0000313" key="12">
    <source>
        <dbReference type="Proteomes" id="UP000008957"/>
    </source>
</evidence>
<evidence type="ECO:0000256" key="9">
    <source>
        <dbReference type="SAM" id="Phobius"/>
    </source>
</evidence>
<dbReference type="Proteomes" id="UP000008957">
    <property type="component" value="Chromosome"/>
</dbReference>
<dbReference type="PANTHER" id="PTHR35011">
    <property type="entry name" value="2,3-DIKETO-L-GULONATE TRAP TRANSPORTER SMALL PERMEASE PROTEIN YIAM"/>
    <property type="match status" value="1"/>
</dbReference>
<keyword evidence="6 9" id="KW-1133">Transmembrane helix</keyword>
<protein>
    <submittedName>
        <fullName evidence="11">TRAP-type C4-dicarboxylate transport system, small permease component</fullName>
    </submittedName>
</protein>
<dbReference type="Pfam" id="PF04290">
    <property type="entry name" value="DctQ"/>
    <property type="match status" value="1"/>
</dbReference>
<feature type="transmembrane region" description="Helical" evidence="9">
    <location>
        <begin position="128"/>
        <end position="151"/>
    </location>
</feature>
<evidence type="ECO:0000256" key="2">
    <source>
        <dbReference type="ARBA" id="ARBA00022448"/>
    </source>
</evidence>
<evidence type="ECO:0000256" key="1">
    <source>
        <dbReference type="ARBA" id="ARBA00004429"/>
    </source>
</evidence>
<sequence>MFLTRFYSRLMALFRVVVGILFVAIIILTITQVFCRFVLDSPLVWSEELSRLLFVWMTMFGGPVLTYQRAHLAIPELVRSLPEKTQGWLDLLLNLIVAVMLAIMTATSPKLLKVSWHITSGALKLPFTFWRAAAPFGCFFMLCSILIRLPVMIRRVCEKKEEAR</sequence>
<dbReference type="AlphaFoldDB" id="A0AB94IV88"/>
<gene>
    <name evidence="11" type="ORF">SY1_01040</name>
</gene>
<dbReference type="GO" id="GO:0015740">
    <property type="term" value="P:C4-dicarboxylate transport"/>
    <property type="evidence" value="ECO:0007669"/>
    <property type="project" value="TreeGrafter"/>
</dbReference>
<feature type="transmembrane region" description="Helical" evidence="9">
    <location>
        <begin position="12"/>
        <end position="39"/>
    </location>
</feature>
<feature type="transmembrane region" description="Helical" evidence="9">
    <location>
        <begin position="51"/>
        <end position="67"/>
    </location>
</feature>
<evidence type="ECO:0000259" key="10">
    <source>
        <dbReference type="Pfam" id="PF04290"/>
    </source>
</evidence>
<dbReference type="GO" id="GO:0022857">
    <property type="term" value="F:transmembrane transporter activity"/>
    <property type="evidence" value="ECO:0007669"/>
    <property type="project" value="TreeGrafter"/>
</dbReference>
<name>A0AB94IV88_9BACT</name>
<organism evidence="11 12">
    <name type="scientific">Fretibacterium fastidiosum</name>
    <dbReference type="NCBI Taxonomy" id="651822"/>
    <lineage>
        <taxon>Bacteria</taxon>
        <taxon>Thermotogati</taxon>
        <taxon>Synergistota</taxon>
        <taxon>Synergistia</taxon>
        <taxon>Synergistales</taxon>
        <taxon>Aminobacteriaceae</taxon>
        <taxon>Fretibacterium</taxon>
    </lineage>
</organism>
<evidence type="ECO:0000256" key="3">
    <source>
        <dbReference type="ARBA" id="ARBA00022475"/>
    </source>
</evidence>
<dbReference type="GO" id="GO:0005886">
    <property type="term" value="C:plasma membrane"/>
    <property type="evidence" value="ECO:0007669"/>
    <property type="project" value="UniProtKB-SubCell"/>
</dbReference>
<evidence type="ECO:0000256" key="4">
    <source>
        <dbReference type="ARBA" id="ARBA00022519"/>
    </source>
</evidence>
<dbReference type="RefSeq" id="WP_015555817.1">
    <property type="nucleotide sequence ID" value="NZ_OZ209244.1"/>
</dbReference>
<evidence type="ECO:0000256" key="7">
    <source>
        <dbReference type="ARBA" id="ARBA00023136"/>
    </source>
</evidence>
<keyword evidence="12" id="KW-1185">Reference proteome</keyword>
<keyword evidence="3" id="KW-1003">Cell membrane</keyword>
<keyword evidence="2" id="KW-0813">Transport</keyword>
<dbReference type="InterPro" id="IPR055348">
    <property type="entry name" value="DctQ"/>
</dbReference>
<dbReference type="KEGG" id="sbr:SY1_01040"/>
<dbReference type="PANTHER" id="PTHR35011:SF2">
    <property type="entry name" value="2,3-DIKETO-L-GULONATE TRAP TRANSPORTER SMALL PERMEASE PROTEIN YIAM"/>
    <property type="match status" value="1"/>
</dbReference>
<evidence type="ECO:0000256" key="6">
    <source>
        <dbReference type="ARBA" id="ARBA00022989"/>
    </source>
</evidence>
<reference evidence="12" key="1">
    <citation type="submission" date="2010-03" db="EMBL/GenBank/DDBJ databases">
        <title>The genome sequence of Synergistetes sp. SGP1.</title>
        <authorList>
            <consortium name="metaHIT consortium -- http://www.metahit.eu/"/>
            <person name="Pajon A."/>
            <person name="Turner K."/>
            <person name="Parkhill J."/>
            <person name="Wade W."/>
            <person name="Vartoukian S."/>
        </authorList>
    </citation>
    <scope>NUCLEOTIDE SEQUENCE [LARGE SCALE GENOMIC DNA]</scope>
    <source>
        <strain evidence="12">SGP1</strain>
    </source>
</reference>
<feature type="transmembrane region" description="Helical" evidence="9">
    <location>
        <begin position="88"/>
        <end position="108"/>
    </location>
</feature>
<dbReference type="InterPro" id="IPR007387">
    <property type="entry name" value="TRAP_DctQ"/>
</dbReference>
<reference evidence="11 12" key="2">
    <citation type="submission" date="2010-03" db="EMBL/GenBank/DDBJ databases">
        <authorList>
            <person name="Pajon A."/>
        </authorList>
    </citation>
    <scope>NUCLEOTIDE SEQUENCE [LARGE SCALE GENOMIC DNA]</scope>
    <source>
        <strain evidence="11 12">SGP1</strain>
    </source>
</reference>
<comment type="subcellular location">
    <subcellularLocation>
        <location evidence="1">Cell inner membrane</location>
        <topology evidence="1">Multi-pass membrane protein</topology>
    </subcellularLocation>
</comment>
<dbReference type="EMBL" id="FP929056">
    <property type="protein sequence ID" value="CBL27670.1"/>
    <property type="molecule type" value="Genomic_DNA"/>
</dbReference>